<organism evidence="1 2">
    <name type="scientific">Chania multitudinisentens RB-25</name>
    <dbReference type="NCBI Taxonomy" id="1441930"/>
    <lineage>
        <taxon>Bacteria</taxon>
        <taxon>Pseudomonadati</taxon>
        <taxon>Pseudomonadota</taxon>
        <taxon>Gammaproteobacteria</taxon>
        <taxon>Enterobacterales</taxon>
        <taxon>Yersiniaceae</taxon>
        <taxon>Chania</taxon>
    </lineage>
</organism>
<dbReference type="eggNOG" id="ENOG5031HQU">
    <property type="taxonomic scope" value="Bacteria"/>
</dbReference>
<dbReference type="RefSeq" id="WP_024910542.1">
    <property type="nucleotide sequence ID" value="NZ_CP007044.2"/>
</dbReference>
<proteinExistence type="predicted"/>
<protein>
    <submittedName>
        <fullName evidence="1">Uncharacterized protein</fullName>
    </submittedName>
</protein>
<dbReference type="STRING" id="1441930.Z042_14325"/>
<gene>
    <name evidence="1" type="ORF">Z042_14325</name>
</gene>
<accession>W0LFD8</accession>
<dbReference type="AlphaFoldDB" id="W0LFD8"/>
<reference evidence="1 2" key="1">
    <citation type="submission" date="2014-01" db="EMBL/GenBank/DDBJ databases">
        <title>Isolation of Serratia multitudinisentens RB-25 from Ex-Landfill site.</title>
        <authorList>
            <person name="Robson E.H.J."/>
        </authorList>
    </citation>
    <scope>NUCLEOTIDE SEQUENCE [LARGE SCALE GENOMIC DNA]</scope>
    <source>
        <strain evidence="1 2">RB-25</strain>
    </source>
</reference>
<name>W0LFD8_9GAMM</name>
<dbReference type="HOGENOM" id="CLU_2142559_0_0_6"/>
<dbReference type="KEGG" id="sfo:Z042_14325"/>
<dbReference type="Proteomes" id="UP000019030">
    <property type="component" value="Chromosome"/>
</dbReference>
<dbReference type="OrthoDB" id="6494720at2"/>
<keyword evidence="2" id="KW-1185">Reference proteome</keyword>
<dbReference type="EMBL" id="CP007044">
    <property type="protein sequence ID" value="AHG20660.2"/>
    <property type="molecule type" value="Genomic_DNA"/>
</dbReference>
<evidence type="ECO:0000313" key="2">
    <source>
        <dbReference type="Proteomes" id="UP000019030"/>
    </source>
</evidence>
<sequence>MMTTNQASSPFFLNDLCELANIEGDLLVIAAYEKLDIGTQSDEDNFTNNIWAVGHLAEALALECGGDSPRYTHPSCKGLFDDVVALGRTICPGAWDYFFGVGLEEAAAEAAGW</sequence>
<evidence type="ECO:0000313" key="1">
    <source>
        <dbReference type="EMBL" id="AHG20660.2"/>
    </source>
</evidence>
<reference evidence="1 2" key="2">
    <citation type="submission" date="2015-03" db="EMBL/GenBank/DDBJ databases">
        <authorList>
            <person name="Chan K.-G."/>
        </authorList>
    </citation>
    <scope>NUCLEOTIDE SEQUENCE [LARGE SCALE GENOMIC DNA]</scope>
    <source>
        <strain evidence="1 2">RB-25</strain>
    </source>
</reference>